<dbReference type="Proteomes" id="UP001285636">
    <property type="component" value="Unassembled WGS sequence"/>
</dbReference>
<organism evidence="2 3">
    <name type="scientific">Alkalihalophilus pseudofirmus</name>
    <name type="common">Bacillus pseudofirmus</name>
    <dbReference type="NCBI Taxonomy" id="79885"/>
    <lineage>
        <taxon>Bacteria</taxon>
        <taxon>Bacillati</taxon>
        <taxon>Bacillota</taxon>
        <taxon>Bacilli</taxon>
        <taxon>Bacillales</taxon>
        <taxon>Bacillaceae</taxon>
        <taxon>Alkalihalophilus</taxon>
    </lineage>
</organism>
<evidence type="ECO:0000256" key="1">
    <source>
        <dbReference type="SAM" id="Phobius"/>
    </source>
</evidence>
<dbReference type="RefSeq" id="WP_012958213.1">
    <property type="nucleotide sequence ID" value="NZ_CP117835.1"/>
</dbReference>
<comment type="caution">
    <text evidence="2">The sequence shown here is derived from an EMBL/GenBank/DDBJ whole genome shotgun (WGS) entry which is preliminary data.</text>
</comment>
<evidence type="ECO:0000313" key="2">
    <source>
        <dbReference type="EMBL" id="MDV2884047.1"/>
    </source>
</evidence>
<evidence type="ECO:0000313" key="3">
    <source>
        <dbReference type="Proteomes" id="UP001285636"/>
    </source>
</evidence>
<sequence length="170" mass="19501">MWFGIMMLFFVFALGFTLGGLLSTPKQPPQLMHVILFSFVFGVLTYLGMLSGMFVTSWFAFGFIEIIIVILTFLFIIASVTNFHPTFGFFGHGRPIVLILLSSLFFVMGFEWGIVELRTFFTVSAAILFFCAICLGLFIQQQIQALLWRYSYIVYLPLIWLLFVTIIKLL</sequence>
<feature type="transmembrane region" description="Helical" evidence="1">
    <location>
        <begin position="95"/>
        <end position="114"/>
    </location>
</feature>
<keyword evidence="1" id="KW-0812">Transmembrane</keyword>
<proteinExistence type="predicted"/>
<protein>
    <submittedName>
        <fullName evidence="2">Uncharacterized protein</fullName>
    </submittedName>
</protein>
<reference evidence="2" key="1">
    <citation type="submission" date="2023-10" db="EMBL/GenBank/DDBJ databases">
        <title>Screening of Alkalihalophilus pseudofirmusBZ-TG-HK211 and Its Alleviation of Salt Stress on Rapeseed Growth.</title>
        <authorList>
            <person name="Zhao B."/>
            <person name="Guo T."/>
        </authorList>
    </citation>
    <scope>NUCLEOTIDE SEQUENCE</scope>
    <source>
        <strain evidence="2">BZ-TG-HK211</strain>
    </source>
</reference>
<gene>
    <name evidence="2" type="ORF">RYX45_02580</name>
</gene>
<keyword evidence="1" id="KW-0472">Membrane</keyword>
<name>A0AAJ2NK34_ALKPS</name>
<feature type="transmembrane region" description="Helical" evidence="1">
    <location>
        <begin position="34"/>
        <end position="55"/>
    </location>
</feature>
<feature type="transmembrane region" description="Helical" evidence="1">
    <location>
        <begin position="120"/>
        <end position="139"/>
    </location>
</feature>
<feature type="transmembrane region" description="Helical" evidence="1">
    <location>
        <begin position="146"/>
        <end position="167"/>
    </location>
</feature>
<feature type="transmembrane region" description="Helical" evidence="1">
    <location>
        <begin position="6"/>
        <end position="22"/>
    </location>
</feature>
<dbReference type="EMBL" id="JAWJAY010000001">
    <property type="protein sequence ID" value="MDV2884047.1"/>
    <property type="molecule type" value="Genomic_DNA"/>
</dbReference>
<dbReference type="AlphaFoldDB" id="A0AAJ2NK34"/>
<keyword evidence="1" id="KW-1133">Transmembrane helix</keyword>
<accession>A0AAJ2NK34</accession>
<feature type="transmembrane region" description="Helical" evidence="1">
    <location>
        <begin position="61"/>
        <end position="83"/>
    </location>
</feature>